<evidence type="ECO:0000313" key="2">
    <source>
        <dbReference type="Proteomes" id="UP001056120"/>
    </source>
</evidence>
<proteinExistence type="predicted"/>
<dbReference type="EMBL" id="CM042022">
    <property type="protein sequence ID" value="KAI3814624.1"/>
    <property type="molecule type" value="Genomic_DNA"/>
</dbReference>
<keyword evidence="2" id="KW-1185">Reference proteome</keyword>
<reference evidence="2" key="1">
    <citation type="journal article" date="2022" name="Mol. Ecol. Resour.">
        <title>The genomes of chicory, endive, great burdock and yacon provide insights into Asteraceae palaeo-polyploidization history and plant inulin production.</title>
        <authorList>
            <person name="Fan W."/>
            <person name="Wang S."/>
            <person name="Wang H."/>
            <person name="Wang A."/>
            <person name="Jiang F."/>
            <person name="Liu H."/>
            <person name="Zhao H."/>
            <person name="Xu D."/>
            <person name="Zhang Y."/>
        </authorList>
    </citation>
    <scope>NUCLEOTIDE SEQUENCE [LARGE SCALE GENOMIC DNA]</scope>
    <source>
        <strain evidence="2">cv. Yunnan</strain>
    </source>
</reference>
<reference evidence="1 2" key="2">
    <citation type="journal article" date="2022" name="Mol. Ecol. Resour.">
        <title>The genomes of chicory, endive, great burdock and yacon provide insights into Asteraceae paleo-polyploidization history and plant inulin production.</title>
        <authorList>
            <person name="Fan W."/>
            <person name="Wang S."/>
            <person name="Wang H."/>
            <person name="Wang A."/>
            <person name="Jiang F."/>
            <person name="Liu H."/>
            <person name="Zhao H."/>
            <person name="Xu D."/>
            <person name="Zhang Y."/>
        </authorList>
    </citation>
    <scope>NUCLEOTIDE SEQUENCE [LARGE SCALE GENOMIC DNA]</scope>
    <source>
        <strain evidence="2">cv. Yunnan</strain>
        <tissue evidence="1">Leaves</tissue>
    </source>
</reference>
<sequence>MCFNVICYCCLFLVVLYKCLKLYVLFCVVTSCIVQVSQAFEFNVVFFFSSELLCYIIPPAFSLYKSSKTPFQSFQIPNLDSFRVFTVLRITVRVWKMLLRSSSNSALNSWFPHEIHKESSSLDPLFTCRTPKSPKISLCSLNDPPKKIIRASSDADLTGSSLANCLLSSIAVEEDPEGEEMDHEFLLFSTSGLYGTGGGGGGGGGEGKRSGGGGHGNDHEDESADLYYQSMIEANPGNPMLLSNYAKYLKEVRGDFPKAEEYCSRAILANPSDGNVLSMYADLIWETQKDAPCAQSYFDQAVQASPDDCYVMASYARFLWDADDEEEEEDEVDKQVICDMNILTPTEILYRLNKRKERRNVEIILFTLYYKLAFDKQNKISCQLLAIH</sequence>
<protein>
    <submittedName>
        <fullName evidence="1">Uncharacterized protein</fullName>
    </submittedName>
</protein>
<evidence type="ECO:0000313" key="1">
    <source>
        <dbReference type="EMBL" id="KAI3814624.1"/>
    </source>
</evidence>
<accession>A0ACB9J363</accession>
<gene>
    <name evidence="1" type="ORF">L1987_14264</name>
</gene>
<comment type="caution">
    <text evidence="1">The sequence shown here is derived from an EMBL/GenBank/DDBJ whole genome shotgun (WGS) entry which is preliminary data.</text>
</comment>
<dbReference type="Proteomes" id="UP001056120">
    <property type="component" value="Linkage Group LG05"/>
</dbReference>
<name>A0ACB9J363_9ASTR</name>
<organism evidence="1 2">
    <name type="scientific">Smallanthus sonchifolius</name>
    <dbReference type="NCBI Taxonomy" id="185202"/>
    <lineage>
        <taxon>Eukaryota</taxon>
        <taxon>Viridiplantae</taxon>
        <taxon>Streptophyta</taxon>
        <taxon>Embryophyta</taxon>
        <taxon>Tracheophyta</taxon>
        <taxon>Spermatophyta</taxon>
        <taxon>Magnoliopsida</taxon>
        <taxon>eudicotyledons</taxon>
        <taxon>Gunneridae</taxon>
        <taxon>Pentapetalae</taxon>
        <taxon>asterids</taxon>
        <taxon>campanulids</taxon>
        <taxon>Asterales</taxon>
        <taxon>Asteraceae</taxon>
        <taxon>Asteroideae</taxon>
        <taxon>Heliantheae alliance</taxon>
        <taxon>Millerieae</taxon>
        <taxon>Smallanthus</taxon>
    </lineage>
</organism>